<evidence type="ECO:0000256" key="3">
    <source>
        <dbReference type="ARBA" id="ARBA00021007"/>
    </source>
</evidence>
<evidence type="ECO:0000256" key="8">
    <source>
        <dbReference type="ARBA" id="ARBA00049551"/>
    </source>
</evidence>
<keyword evidence="9" id="KW-0679">Respiratory chain</keyword>
<keyword evidence="6 9" id="KW-1133">Transmembrane helix</keyword>
<evidence type="ECO:0000313" key="10">
    <source>
        <dbReference type="EMBL" id="QPL15893.1"/>
    </source>
</evidence>
<dbReference type="GO" id="GO:0031966">
    <property type="term" value="C:mitochondrial membrane"/>
    <property type="evidence" value="ECO:0007669"/>
    <property type="project" value="UniProtKB-SubCell"/>
</dbReference>
<comment type="subcellular location">
    <subcellularLocation>
        <location evidence="1">Membrane</location>
    </subcellularLocation>
    <subcellularLocation>
        <location evidence="9">Mitochondrion membrane</location>
        <topology evidence="9">Multi-pass membrane protein</topology>
    </subcellularLocation>
</comment>
<sequence>MGDFEVFLSIASVSILGIIIYNVIVVMTYKNNLKRFGFLKTNRRDFYECGFKPQYQKPVKISLHFLCICIFFLLYDIELVFLFPFVSGYSYTGVTDLVLFNFFFIILLLSLFVDYERHALYWQE</sequence>
<dbReference type="PANTHER" id="PTHR11058:SF9">
    <property type="entry name" value="NADH-UBIQUINONE OXIDOREDUCTASE CHAIN 3"/>
    <property type="match status" value="1"/>
</dbReference>
<evidence type="ECO:0000256" key="4">
    <source>
        <dbReference type="ARBA" id="ARBA00022448"/>
    </source>
</evidence>
<keyword evidence="9" id="KW-1278">Translocase</keyword>
<dbReference type="InterPro" id="IPR038430">
    <property type="entry name" value="NDAH_ubi_oxred_su3_sf"/>
</dbReference>
<keyword evidence="4 9" id="KW-0813">Transport</keyword>
<keyword evidence="7 9" id="KW-0472">Membrane</keyword>
<feature type="transmembrane region" description="Helical" evidence="9">
    <location>
        <begin position="6"/>
        <end position="29"/>
    </location>
</feature>
<evidence type="ECO:0000256" key="2">
    <source>
        <dbReference type="ARBA" id="ARBA00008472"/>
    </source>
</evidence>
<geneLocation type="mitochondrion" evidence="10"/>
<reference evidence="10" key="1">
    <citation type="submission" date="2020-05" db="EMBL/GenBank/DDBJ databases">
        <title>Characterization and comparative analysis of mitochondrial genomes of the highly differentiated ciliated protists shed light on the diversity and evolution of the linear molecular architecture.</title>
        <authorList>
            <person name="Zhang T."/>
            <person name="Li C."/>
            <person name="Zhang X."/>
            <person name="Wang C."/>
            <person name="Roger A.J."/>
            <person name="Song W."/>
            <person name="Gao F."/>
        </authorList>
    </citation>
    <scope>NUCLEOTIDE SEQUENCE</scope>
</reference>
<dbReference type="GO" id="GO:0030964">
    <property type="term" value="C:NADH dehydrogenase complex"/>
    <property type="evidence" value="ECO:0007669"/>
    <property type="project" value="TreeGrafter"/>
</dbReference>
<keyword evidence="9" id="KW-0520">NAD</keyword>
<dbReference type="EMBL" id="MT471315">
    <property type="protein sequence ID" value="QPL15893.1"/>
    <property type="molecule type" value="Genomic_DNA"/>
</dbReference>
<dbReference type="GO" id="GO:0008137">
    <property type="term" value="F:NADH dehydrogenase (ubiquinone) activity"/>
    <property type="evidence" value="ECO:0007669"/>
    <property type="project" value="UniProtKB-UniRule"/>
</dbReference>
<name>A0A7T0Q5C7_9SPIT</name>
<feature type="transmembrane region" description="Helical" evidence="9">
    <location>
        <begin position="61"/>
        <end position="85"/>
    </location>
</feature>
<protein>
    <recommendedName>
        <fullName evidence="3 9">NADH-ubiquinone oxidoreductase chain 3</fullName>
        <ecNumber evidence="9">7.1.1.2</ecNumber>
    </recommendedName>
</protein>
<evidence type="ECO:0000256" key="7">
    <source>
        <dbReference type="ARBA" id="ARBA00023136"/>
    </source>
</evidence>
<comment type="function">
    <text evidence="9">Core subunit of the mitochondrial membrane respiratory chain NADH dehydrogenase (Complex I) which catalyzes electron transfer from NADH through the respiratory chain, using ubiquinone as an electron acceptor. Essential for the catalytic activity of complex I.</text>
</comment>
<evidence type="ECO:0000256" key="6">
    <source>
        <dbReference type="ARBA" id="ARBA00022989"/>
    </source>
</evidence>
<keyword evidence="9 10" id="KW-0496">Mitochondrion</keyword>
<feature type="transmembrane region" description="Helical" evidence="9">
    <location>
        <begin position="97"/>
        <end position="115"/>
    </location>
</feature>
<dbReference type="AlphaFoldDB" id="A0A7T0Q5C7"/>
<comment type="catalytic activity">
    <reaction evidence="8 9">
        <text>a ubiquinone + NADH + 5 H(+)(in) = a ubiquinol + NAD(+) + 4 H(+)(out)</text>
        <dbReference type="Rhea" id="RHEA:29091"/>
        <dbReference type="Rhea" id="RHEA-COMP:9565"/>
        <dbReference type="Rhea" id="RHEA-COMP:9566"/>
        <dbReference type="ChEBI" id="CHEBI:15378"/>
        <dbReference type="ChEBI" id="CHEBI:16389"/>
        <dbReference type="ChEBI" id="CHEBI:17976"/>
        <dbReference type="ChEBI" id="CHEBI:57540"/>
        <dbReference type="ChEBI" id="CHEBI:57945"/>
        <dbReference type="EC" id="7.1.1.2"/>
    </reaction>
</comment>
<dbReference type="EC" id="7.1.1.2" evidence="9"/>
<accession>A0A7T0Q5C7</accession>
<gene>
    <name evidence="10" type="primary">nad3</name>
</gene>
<keyword evidence="5 9" id="KW-0812">Transmembrane</keyword>
<keyword evidence="9" id="KW-0830">Ubiquinone</keyword>
<evidence type="ECO:0000256" key="9">
    <source>
        <dbReference type="RuleBase" id="RU003640"/>
    </source>
</evidence>
<dbReference type="Pfam" id="PF00507">
    <property type="entry name" value="Oxidored_q4"/>
    <property type="match status" value="1"/>
</dbReference>
<dbReference type="PANTHER" id="PTHR11058">
    <property type="entry name" value="NADH-UBIQUINONE OXIDOREDUCTASE CHAIN 3"/>
    <property type="match status" value="1"/>
</dbReference>
<dbReference type="InterPro" id="IPR000440">
    <property type="entry name" value="NADH_UbQ/plastoQ_OxRdtase_su3"/>
</dbReference>
<evidence type="ECO:0000256" key="1">
    <source>
        <dbReference type="ARBA" id="ARBA00004370"/>
    </source>
</evidence>
<keyword evidence="9" id="KW-0249">Electron transport</keyword>
<organism evidence="10">
    <name type="scientific">Strombidium sp</name>
    <dbReference type="NCBI Taxonomy" id="181122"/>
    <lineage>
        <taxon>Eukaryota</taxon>
        <taxon>Sar</taxon>
        <taxon>Alveolata</taxon>
        <taxon>Ciliophora</taxon>
        <taxon>Intramacronucleata</taxon>
        <taxon>Spirotrichea</taxon>
        <taxon>Oligotrichia</taxon>
        <taxon>Strombidiidae</taxon>
        <taxon>Strombidium</taxon>
    </lineage>
</organism>
<evidence type="ECO:0000256" key="5">
    <source>
        <dbReference type="ARBA" id="ARBA00022692"/>
    </source>
</evidence>
<proteinExistence type="inferred from homology"/>
<comment type="similarity">
    <text evidence="2 9">Belongs to the complex I subunit 3 family.</text>
</comment>
<dbReference type="Gene3D" id="1.20.58.1610">
    <property type="entry name" value="NADH:ubiquinone/plastoquinone oxidoreductase, chain 3"/>
    <property type="match status" value="1"/>
</dbReference>